<name>Q9S8S0_CHLRE</name>
<sequence length="24" mass="2427">AAPAAEAPLSHVQQALAELAKPKD</sequence>
<dbReference type="PIR" id="S33302">
    <property type="entry name" value="S33302"/>
</dbReference>
<protein>
    <submittedName>
        <fullName>Hydrogenase</fullName>
        <ecNumber>1.12.-.-</ecNumber>
    </submittedName>
</protein>
<dbReference type="AlphaFoldDB" id="Q9S8S0"/>
<accession>Q9S8S0</accession>
<proteinExistence type="evidence at protein level"/>
<reference key="1">
    <citation type="journal article" date="1993" name="Eur. J. Biochem.">
        <title>Isolation, characterization and N-terminal amino acid sequence of hydrogenase from the green alga Chlamydomonas reinhardtii.</title>
        <authorList>
            <person name="Happe T."/>
            <person name="Naber J.D."/>
        </authorList>
    </citation>
    <scope>PROTEIN SEQUENCE</scope>
</reference>
<organism>
    <name type="scientific">Chlamydomonas reinhardtii</name>
    <name type="common">Chlamydomonas smithii</name>
    <dbReference type="NCBI Taxonomy" id="3055"/>
    <lineage>
        <taxon>Eukaryota</taxon>
        <taxon>Viridiplantae</taxon>
        <taxon>Chlorophyta</taxon>
        <taxon>core chlorophytes</taxon>
        <taxon>Chlorophyceae</taxon>
        <taxon>CS clade</taxon>
        <taxon>Chlamydomonadales</taxon>
        <taxon>Chlamydomonadaceae</taxon>
        <taxon>Chlamydomonas</taxon>
    </lineage>
</organism>
<dbReference type="EC" id="1.12.-.-"/>
<keyword id="KW-0903">Direct protein sequencing</keyword>